<keyword evidence="1" id="KW-0732">Signal</keyword>
<dbReference type="Gene3D" id="2.160.20.10">
    <property type="entry name" value="Single-stranded right-handed beta-helix, Pectin lyase-like"/>
    <property type="match status" value="1"/>
</dbReference>
<feature type="domain" description="PA14" evidence="2">
    <location>
        <begin position="526"/>
        <end position="679"/>
    </location>
</feature>
<evidence type="ECO:0000259" key="2">
    <source>
        <dbReference type="PROSITE" id="PS51820"/>
    </source>
</evidence>
<dbReference type="EMBL" id="JAVDWQ010000011">
    <property type="protein sequence ID" value="MDR7211187.1"/>
    <property type="molecule type" value="Genomic_DNA"/>
</dbReference>
<dbReference type="SMART" id="SM00710">
    <property type="entry name" value="PbH1"/>
    <property type="match status" value="7"/>
</dbReference>
<evidence type="ECO:0000313" key="3">
    <source>
        <dbReference type="EMBL" id="MDR7211187.1"/>
    </source>
</evidence>
<dbReference type="InterPro" id="IPR037524">
    <property type="entry name" value="PA14/GLEYA"/>
</dbReference>
<dbReference type="Pfam" id="PF07691">
    <property type="entry name" value="PA14"/>
    <property type="match status" value="1"/>
</dbReference>
<feature type="chain" id="PRO_5046628754" description="PA14 domain-containing protein" evidence="1">
    <location>
        <begin position="18"/>
        <end position="955"/>
    </location>
</feature>
<comment type="caution">
    <text evidence="3">The sequence shown here is derived from an EMBL/GenBank/DDBJ whole genome shotgun (WGS) entry which is preliminary data.</text>
</comment>
<feature type="non-terminal residue" evidence="3">
    <location>
        <position position="955"/>
    </location>
</feature>
<dbReference type="SUPFAM" id="SSF56988">
    <property type="entry name" value="Anthrax protective antigen"/>
    <property type="match status" value="1"/>
</dbReference>
<accession>A0ABU1YAC2</accession>
<proteinExistence type="predicted"/>
<name>A0ABU1YAC2_9FLAO</name>
<feature type="signal peptide" evidence="1">
    <location>
        <begin position="1"/>
        <end position="17"/>
    </location>
</feature>
<dbReference type="SMART" id="SM00758">
    <property type="entry name" value="PA14"/>
    <property type="match status" value="1"/>
</dbReference>
<reference evidence="3 4" key="1">
    <citation type="submission" date="2023-07" db="EMBL/GenBank/DDBJ databases">
        <title>Sorghum-associated microbial communities from plants grown in Nebraska, USA.</title>
        <authorList>
            <person name="Schachtman D."/>
        </authorList>
    </citation>
    <scope>NUCLEOTIDE SEQUENCE [LARGE SCALE GENOMIC DNA]</scope>
    <source>
        <strain evidence="3 4">4129</strain>
    </source>
</reference>
<dbReference type="InterPro" id="IPR011658">
    <property type="entry name" value="PA14_dom"/>
</dbReference>
<organism evidence="3 4">
    <name type="scientific">Flavobacterium piscis</name>
    <dbReference type="NCBI Taxonomy" id="1114874"/>
    <lineage>
        <taxon>Bacteria</taxon>
        <taxon>Pseudomonadati</taxon>
        <taxon>Bacteroidota</taxon>
        <taxon>Flavobacteriia</taxon>
        <taxon>Flavobacteriales</taxon>
        <taxon>Flavobacteriaceae</taxon>
        <taxon>Flavobacterium</taxon>
    </lineage>
</organism>
<dbReference type="InterPro" id="IPR012334">
    <property type="entry name" value="Pectin_lyas_fold"/>
</dbReference>
<gene>
    <name evidence="3" type="ORF">J2W48_003141</name>
</gene>
<evidence type="ECO:0000313" key="4">
    <source>
        <dbReference type="Proteomes" id="UP001269081"/>
    </source>
</evidence>
<sequence length="955" mass="102923">MKRILLVLFLLPFLGLAQVMPAGDYVISSAYATDAYPNFKNLTTAVTYLNLHGIGGDVRFLLDNDQTTTTQITINAFSNANNNTVTIKPNAGKNIIINSNMQNASTGLPAVFLFNGARNVIIDGSNSIANTKNLTLVNTDNLSYTPRSVIWVASNGTTASTNITVKNSILKFSNRNQQITLLSGVYSGTNEIGGNNSINVQQSTASNSNIVIANNEMINVKDGIYINGSNTSSLSPADWKIEGNKIGSDVEAEKPIRGMYISNALNYEISGNTISGIKNTENQGNDAAGIILLGNSSGAISGNTINNIANTIYNNGTSTAGILIKSTGVANINNNIISNVYNTTADPNNYNYQNKGHGIFVTSGSAINIYYNTIVMQDSPSGTAYSSCLYTTGGSNINIKNNIFINSQPDRHYALFNNGGTIASISNNNYYATNSTNTFSNRNGSDEYIGTTGFSGWNIAVSDSNSQIILPAFVSTTDFHLQNVTANNSLSGVSISGITTDIDGENREKPYMGADEVAACTTTETPGNNYWKGYVYTYTETPAATTYAGSVAEKPNFDRNIDAGAITGDTSVEANDFCGTAPDDYFFVRYLMDVTLAEAGDYNITVGADDGYRLYIDNVLVNGLNDWGDHGYSSAFVKQTLSAGSHQFKLEYYENGGSARVSFSYGLPKGDANLPFGDNVWNVYGFAKSNLDFDNTELRDSYAGYYIDPNININSQTFWNKGQSPSVNNGAWNGAPIQADNFTLTYKRKGFPCGRYQIQLVDCDDVVQVYINGSLIFTQSYTFAGGIINNGTYYTLNKDSEIEIRLREDGGDANVAFDFIEIPFVYDGSAAPPAGSSITVNQDTSLTNNLEVCSCYIDAGKTLTVPADVILTVNENIVVNAEGKLVIKNNGSLLQDSNGTYSGAANSFIMERISSPMKNFDFSYWSSPVSGQTLLNLSPNTLSDKYMSYSGTGWK</sequence>
<dbReference type="PROSITE" id="PS51820">
    <property type="entry name" value="PA14"/>
    <property type="match status" value="1"/>
</dbReference>
<keyword evidence="4" id="KW-1185">Reference proteome</keyword>
<dbReference type="Proteomes" id="UP001269081">
    <property type="component" value="Unassembled WGS sequence"/>
</dbReference>
<dbReference type="InterPro" id="IPR006626">
    <property type="entry name" value="PbH1"/>
</dbReference>
<dbReference type="RefSeq" id="WP_310282522.1">
    <property type="nucleotide sequence ID" value="NZ_JAVDWQ010000011.1"/>
</dbReference>
<evidence type="ECO:0000256" key="1">
    <source>
        <dbReference type="SAM" id="SignalP"/>
    </source>
</evidence>
<protein>
    <recommendedName>
        <fullName evidence="2">PA14 domain-containing protein</fullName>
    </recommendedName>
</protein>